<protein>
    <recommendedName>
        <fullName evidence="1 2">Segregation and condensation protein A</fullName>
    </recommendedName>
</protein>
<dbReference type="InterPro" id="IPR003768">
    <property type="entry name" value="ScpA"/>
</dbReference>
<keyword evidence="2" id="KW-0159">Chromosome partition</keyword>
<dbReference type="HAMAP" id="MF_01805">
    <property type="entry name" value="ScpA"/>
    <property type="match status" value="1"/>
</dbReference>
<keyword evidence="2" id="KW-0131">Cell cycle</keyword>
<dbReference type="GO" id="GO:0007059">
    <property type="term" value="P:chromosome segregation"/>
    <property type="evidence" value="ECO:0007669"/>
    <property type="project" value="UniProtKB-UniRule"/>
</dbReference>
<comment type="function">
    <text evidence="2">Participates in chromosomal partition during cell division. May act via the formation of a condensin-like complex containing Smc and ScpB that pull DNA away from mid-cell into both cell halves.</text>
</comment>
<name>A0A7V2B0Q3_RHOMR</name>
<evidence type="ECO:0000256" key="2">
    <source>
        <dbReference type="HAMAP-Rule" id="MF_01805"/>
    </source>
</evidence>
<dbReference type="Pfam" id="PF02616">
    <property type="entry name" value="SMC_ScpA"/>
    <property type="match status" value="1"/>
</dbReference>
<evidence type="ECO:0000313" key="3">
    <source>
        <dbReference type="EMBL" id="HER96164.1"/>
    </source>
</evidence>
<sequence>MFRVRLAAFEGPLDLLLYFIRRDELDLFDIPIAQIADEFLAYVRLMEELDLDGVSDFLYMAAVLLEIKARWLLPRPVPEEAASPDVQEDPRQELVDRLLRYLQYKAAAERLATYAEERARHYTRGQAAAPTELMSLSPVPLAPVSVTALLEAVKALLARRTIVPMHAVRREVYSVELQQRYLMARLREADRWSFWELAKGHPRGWVIATFLAVLELARLGKLRIEMGEHVEDFTVKSVREDVLS</sequence>
<gene>
    <name evidence="2" type="primary">scpA</name>
    <name evidence="3" type="ORF">ENO59_06565</name>
</gene>
<dbReference type="AlphaFoldDB" id="A0A7V2B0Q3"/>
<dbReference type="GO" id="GO:0051301">
    <property type="term" value="P:cell division"/>
    <property type="evidence" value="ECO:0007669"/>
    <property type="project" value="UniProtKB-KW"/>
</dbReference>
<comment type="similarity">
    <text evidence="2">Belongs to the ScpA family.</text>
</comment>
<dbReference type="GO" id="GO:0005737">
    <property type="term" value="C:cytoplasm"/>
    <property type="evidence" value="ECO:0007669"/>
    <property type="project" value="UniProtKB-SubCell"/>
</dbReference>
<dbReference type="GO" id="GO:0006260">
    <property type="term" value="P:DNA replication"/>
    <property type="evidence" value="ECO:0007669"/>
    <property type="project" value="UniProtKB-UniRule"/>
</dbReference>
<evidence type="ECO:0000256" key="1">
    <source>
        <dbReference type="ARBA" id="ARBA00044777"/>
    </source>
</evidence>
<accession>A0A7V2B0Q3</accession>
<proteinExistence type="inferred from homology"/>
<dbReference type="PANTHER" id="PTHR33969:SF2">
    <property type="entry name" value="SEGREGATION AND CONDENSATION PROTEIN A"/>
    <property type="match status" value="1"/>
</dbReference>
<reference evidence="3" key="1">
    <citation type="journal article" date="2020" name="mSystems">
        <title>Genome- and Community-Level Interaction Insights into Carbon Utilization and Element Cycling Functions of Hydrothermarchaeota in Hydrothermal Sediment.</title>
        <authorList>
            <person name="Zhou Z."/>
            <person name="Liu Y."/>
            <person name="Xu W."/>
            <person name="Pan J."/>
            <person name="Luo Z.H."/>
            <person name="Li M."/>
        </authorList>
    </citation>
    <scope>NUCLEOTIDE SEQUENCE [LARGE SCALE GENOMIC DNA]</scope>
    <source>
        <strain evidence="3">SpSt-143</strain>
    </source>
</reference>
<comment type="subunit">
    <text evidence="2">Component of a cohesin-like complex composed of ScpA, ScpB and the Smc homodimer, in which ScpA and ScpB bind to the head domain of Smc. The presence of the three proteins is required for the association of the complex with DNA.</text>
</comment>
<keyword evidence="2" id="KW-0963">Cytoplasm</keyword>
<organism evidence="3">
    <name type="scientific">Rhodothermus marinus</name>
    <name type="common">Rhodothermus obamensis</name>
    <dbReference type="NCBI Taxonomy" id="29549"/>
    <lineage>
        <taxon>Bacteria</taxon>
        <taxon>Pseudomonadati</taxon>
        <taxon>Rhodothermota</taxon>
        <taxon>Rhodothermia</taxon>
        <taxon>Rhodothermales</taxon>
        <taxon>Rhodothermaceae</taxon>
        <taxon>Rhodothermus</taxon>
    </lineage>
</organism>
<dbReference type="EMBL" id="DSGB01000005">
    <property type="protein sequence ID" value="HER96164.1"/>
    <property type="molecule type" value="Genomic_DNA"/>
</dbReference>
<keyword evidence="2" id="KW-0132">Cell division</keyword>
<dbReference type="PANTHER" id="PTHR33969">
    <property type="entry name" value="SEGREGATION AND CONDENSATION PROTEIN A"/>
    <property type="match status" value="1"/>
</dbReference>
<comment type="subcellular location">
    <subcellularLocation>
        <location evidence="2">Cytoplasm</location>
    </subcellularLocation>
    <text evidence="2">Associated with two foci at the outer edges of the nucleoid region in young cells, and at four foci within both cell halves in older cells.</text>
</comment>
<comment type="caution">
    <text evidence="3">The sequence shown here is derived from an EMBL/GenBank/DDBJ whole genome shotgun (WGS) entry which is preliminary data.</text>
</comment>
<dbReference type="Gene3D" id="6.10.250.2410">
    <property type="match status" value="1"/>
</dbReference>